<accession>A0ABT7GT74</accession>
<keyword evidence="2" id="KW-1185">Reference proteome</keyword>
<gene>
    <name evidence="1" type="ORF">QEZ40_000454</name>
</gene>
<sequence length="393" mass="42103">MPVAPLQPGHAADAHPSQGRTIALVQSPRPVQPVEAALFLGADPAYDPGLAEAESEHLREVLTDCGLRVETPTDVLRTMPRESLLALAATAITSSDRERRLRAVEAARNYSARDLVEVITRRPHMRTVPDPDLASISPDTGSETFTTLPLFGMIFPRDTYVDLGGAVAIAGMRRADRTSETAVMTAVLERLRGKPAEAVLAAPHFLEGGDVAVCGPVAFVGIGFRSAQSAVDELWPLLERRFRTVVFVEDTIRRPAEFHLDSWFTLSPAVALVSKERLDDLRAARCAVYDTASGDRRVPERTLTVRAALDGLAIEAVGVGPSDVAACGANAFFVPGTPAVVVSGSMAKATVRALERHGCDVRRVAFTEHHKQSGGIHCAVNTVTPEPTEKEAA</sequence>
<dbReference type="PANTHER" id="PTHR47271">
    <property type="entry name" value="ARGININE DEIMINASE"/>
    <property type="match status" value="1"/>
</dbReference>
<evidence type="ECO:0000313" key="1">
    <source>
        <dbReference type="EMBL" id="MDK9496114.1"/>
    </source>
</evidence>
<dbReference type="Pfam" id="PF02274">
    <property type="entry name" value="ADI"/>
    <property type="match status" value="1"/>
</dbReference>
<comment type="caution">
    <text evidence="1">The sequence shown here is derived from an EMBL/GenBank/DDBJ whole genome shotgun (WGS) entry which is preliminary data.</text>
</comment>
<dbReference type="RefSeq" id="WP_285341650.1">
    <property type="nucleotide sequence ID" value="NZ_JASITI010000010.1"/>
</dbReference>
<dbReference type="EMBL" id="JASITI010000010">
    <property type="protein sequence ID" value="MDK9496114.1"/>
    <property type="molecule type" value="Genomic_DNA"/>
</dbReference>
<proteinExistence type="predicted"/>
<organism evidence="1 2">
    <name type="scientific">Streptomyces katrae</name>
    <dbReference type="NCBI Taxonomy" id="68223"/>
    <lineage>
        <taxon>Bacteria</taxon>
        <taxon>Bacillati</taxon>
        <taxon>Actinomycetota</taxon>
        <taxon>Actinomycetes</taxon>
        <taxon>Kitasatosporales</taxon>
        <taxon>Streptomycetaceae</taxon>
        <taxon>Streptomyces</taxon>
    </lineage>
</organism>
<dbReference type="PANTHER" id="PTHR47271:SF2">
    <property type="entry name" value="ARGININE DEIMINASE"/>
    <property type="match status" value="1"/>
</dbReference>
<reference evidence="1 2" key="1">
    <citation type="submission" date="2023-05" db="EMBL/GenBank/DDBJ databases">
        <title>Sequencing and Assembly of Streptomyces sp. NP73.</title>
        <authorList>
            <person name="Konwar A.N."/>
            <person name="Saikia K."/>
            <person name="Thakur D."/>
        </authorList>
    </citation>
    <scope>NUCLEOTIDE SEQUENCE [LARGE SCALE GENOMIC DNA]</scope>
    <source>
        <strain evidence="1 2">NP73</strain>
    </source>
</reference>
<dbReference type="Proteomes" id="UP001223390">
    <property type="component" value="Unassembled WGS sequence"/>
</dbReference>
<dbReference type="Gene3D" id="3.75.10.10">
    <property type="entry name" value="L-arginine/glycine Amidinotransferase, Chain A"/>
    <property type="match status" value="1"/>
</dbReference>
<evidence type="ECO:0000313" key="2">
    <source>
        <dbReference type="Proteomes" id="UP001223390"/>
    </source>
</evidence>
<dbReference type="SUPFAM" id="SSF55909">
    <property type="entry name" value="Pentein"/>
    <property type="match status" value="1"/>
</dbReference>
<protein>
    <submittedName>
        <fullName evidence="1">Arginine deiminase family protein</fullName>
    </submittedName>
</protein>
<name>A0ABT7GT74_9ACTN</name>